<dbReference type="EMBL" id="ML208404">
    <property type="protein sequence ID" value="TFK66483.1"/>
    <property type="molecule type" value="Genomic_DNA"/>
</dbReference>
<name>A0ACD3AKP0_9AGAR</name>
<dbReference type="Proteomes" id="UP000308600">
    <property type="component" value="Unassembled WGS sequence"/>
</dbReference>
<protein>
    <submittedName>
        <fullName evidence="1">Phosphoglycerate mutase-like protein</fullName>
    </submittedName>
</protein>
<proteinExistence type="predicted"/>
<evidence type="ECO:0000313" key="2">
    <source>
        <dbReference type="Proteomes" id="UP000308600"/>
    </source>
</evidence>
<keyword evidence="2" id="KW-1185">Reference proteome</keyword>
<evidence type="ECO:0000313" key="1">
    <source>
        <dbReference type="EMBL" id="TFK66483.1"/>
    </source>
</evidence>
<reference evidence="1 2" key="1">
    <citation type="journal article" date="2019" name="Nat. Ecol. Evol.">
        <title>Megaphylogeny resolves global patterns of mushroom evolution.</title>
        <authorList>
            <person name="Varga T."/>
            <person name="Krizsan K."/>
            <person name="Foldi C."/>
            <person name="Dima B."/>
            <person name="Sanchez-Garcia M."/>
            <person name="Sanchez-Ramirez S."/>
            <person name="Szollosi G.J."/>
            <person name="Szarkandi J.G."/>
            <person name="Papp V."/>
            <person name="Albert L."/>
            <person name="Andreopoulos W."/>
            <person name="Angelini C."/>
            <person name="Antonin V."/>
            <person name="Barry K.W."/>
            <person name="Bougher N.L."/>
            <person name="Buchanan P."/>
            <person name="Buyck B."/>
            <person name="Bense V."/>
            <person name="Catcheside P."/>
            <person name="Chovatia M."/>
            <person name="Cooper J."/>
            <person name="Damon W."/>
            <person name="Desjardin D."/>
            <person name="Finy P."/>
            <person name="Geml J."/>
            <person name="Haridas S."/>
            <person name="Hughes K."/>
            <person name="Justo A."/>
            <person name="Karasinski D."/>
            <person name="Kautmanova I."/>
            <person name="Kiss B."/>
            <person name="Kocsube S."/>
            <person name="Kotiranta H."/>
            <person name="LaButti K.M."/>
            <person name="Lechner B.E."/>
            <person name="Liimatainen K."/>
            <person name="Lipzen A."/>
            <person name="Lukacs Z."/>
            <person name="Mihaltcheva S."/>
            <person name="Morgado L.N."/>
            <person name="Niskanen T."/>
            <person name="Noordeloos M.E."/>
            <person name="Ohm R.A."/>
            <person name="Ortiz-Santana B."/>
            <person name="Ovrebo C."/>
            <person name="Racz N."/>
            <person name="Riley R."/>
            <person name="Savchenko A."/>
            <person name="Shiryaev A."/>
            <person name="Soop K."/>
            <person name="Spirin V."/>
            <person name="Szebenyi C."/>
            <person name="Tomsovsky M."/>
            <person name="Tulloss R.E."/>
            <person name="Uehling J."/>
            <person name="Grigoriev I.V."/>
            <person name="Vagvolgyi C."/>
            <person name="Papp T."/>
            <person name="Martin F.M."/>
            <person name="Miettinen O."/>
            <person name="Hibbett D.S."/>
            <person name="Nagy L.G."/>
        </authorList>
    </citation>
    <scope>NUCLEOTIDE SEQUENCE [LARGE SCALE GENOMIC DNA]</scope>
    <source>
        <strain evidence="1 2">NL-1719</strain>
    </source>
</reference>
<gene>
    <name evidence="1" type="ORF">BDN72DRAFT_899810</name>
</gene>
<sequence length="448" mass="47855">MSSTNSSDVLGIVLLARHGDRNELFQDPNTYDVSFTTITPLGEVQEFQLGSLIRSIYLNSSSPSFIQGINNTIVDQSQIDARADGSDEGGVIINSAIALLQGLFPATPAANIMLANGTTVTSPLGGYQYVALETVQVDDDISLEGWTDCTPFNDATTAFYNSPEFLAVANASSAFLAELPQFLGGRAATLQNIWNIYDFMNVNFIHDAAFANALPLTLLEQARNLANFHEHGVFTSPQPTGIGNIGGAAILPSIITGLNSISNSSDTLKILYEAISYKPFLSLFNITGAADQQPNLADIVDYAAAFVIEVRQPPAASEPILRFQFKNGTTDPIFHQINLLGQTGDVPLSLFVNQMAPLGINDTAEWCNVCQNTQDRGCSLLTVNPPRHELISPIGAGFLGAGLTFSVVALFLAFAFFTGRFKGAPGNNGVTARKGSTRDLGTESEDKA</sequence>
<accession>A0ACD3AKP0</accession>
<organism evidence="1 2">
    <name type="scientific">Pluteus cervinus</name>
    <dbReference type="NCBI Taxonomy" id="181527"/>
    <lineage>
        <taxon>Eukaryota</taxon>
        <taxon>Fungi</taxon>
        <taxon>Dikarya</taxon>
        <taxon>Basidiomycota</taxon>
        <taxon>Agaricomycotina</taxon>
        <taxon>Agaricomycetes</taxon>
        <taxon>Agaricomycetidae</taxon>
        <taxon>Agaricales</taxon>
        <taxon>Pluteineae</taxon>
        <taxon>Pluteaceae</taxon>
        <taxon>Pluteus</taxon>
    </lineage>
</organism>